<dbReference type="InterPro" id="IPR047650">
    <property type="entry name" value="Transpos_IS110"/>
</dbReference>
<protein>
    <submittedName>
        <fullName evidence="2">Transposase</fullName>
    </submittedName>
</protein>
<organism evidence="2 3">
    <name type="scientific">Micromonospora luteifusca</name>
    <dbReference type="NCBI Taxonomy" id="709860"/>
    <lineage>
        <taxon>Bacteria</taxon>
        <taxon>Bacillati</taxon>
        <taxon>Actinomycetota</taxon>
        <taxon>Actinomycetes</taxon>
        <taxon>Micromonosporales</taxon>
        <taxon>Micromonosporaceae</taxon>
        <taxon>Micromonospora</taxon>
    </lineage>
</organism>
<reference evidence="2 3" key="1">
    <citation type="submission" date="2021-01" db="EMBL/GenBank/DDBJ databases">
        <title>Sequencing the genomes of 1000 actinobacteria strains.</title>
        <authorList>
            <person name="Klenk H.-P."/>
        </authorList>
    </citation>
    <scope>NUCLEOTIDE SEQUENCE [LARGE SCALE GENOMIC DNA]</scope>
    <source>
        <strain evidence="2 3">DSM 100204</strain>
    </source>
</reference>
<evidence type="ECO:0000313" key="2">
    <source>
        <dbReference type="EMBL" id="MBM7494051.1"/>
    </source>
</evidence>
<keyword evidence="3" id="KW-1185">Reference proteome</keyword>
<comment type="caution">
    <text evidence="2">The sequence shown here is derived from an EMBL/GenBank/DDBJ whole genome shotgun (WGS) entry which is preliminary data.</text>
</comment>
<dbReference type="NCBIfam" id="NF033542">
    <property type="entry name" value="transpos_IS110"/>
    <property type="match status" value="1"/>
</dbReference>
<dbReference type="EMBL" id="JAFBBP010000001">
    <property type="protein sequence ID" value="MBM7494051.1"/>
    <property type="molecule type" value="Genomic_DNA"/>
</dbReference>
<gene>
    <name evidence="2" type="ORF">JOD64_005273</name>
</gene>
<dbReference type="PANTHER" id="PTHR33055:SF3">
    <property type="entry name" value="PUTATIVE TRANSPOSASE FOR IS117-RELATED"/>
    <property type="match status" value="1"/>
</dbReference>
<evidence type="ECO:0000313" key="3">
    <source>
        <dbReference type="Proteomes" id="UP000764837"/>
    </source>
</evidence>
<dbReference type="PANTHER" id="PTHR33055">
    <property type="entry name" value="TRANSPOSASE FOR INSERTION SEQUENCE ELEMENT IS1111A"/>
    <property type="match status" value="1"/>
</dbReference>
<sequence>MFIERTSVGLDVHARSIVGCGLDSVTGQVSQRRLVPTSEAVMDWLRQLPAPVAVAYEAGPTGFGLARQLSTAGVRCVVVAPSKLQRPAGDRVKTDARDALHLARLLRMDQIVEVRVPSESQEAARDLVRAREDTRGDLMRCRHRLSKLLLRHGIVYSGGQAWTGVHETWLRSQRFVHRGVRLTFEAELEAMLLTRDRRDRLDKAITEMATEDEYAPVVRRLGCLRGVSVLTAFGLAVEIGDWHRFTGATIGAYLGLVPGPAT</sequence>
<name>A0ABS2M0R9_9ACTN</name>
<accession>A0ABS2M0R9</accession>
<feature type="domain" description="Transposase IS110-like N-terminal" evidence="1">
    <location>
        <begin position="8"/>
        <end position="151"/>
    </location>
</feature>
<dbReference type="InterPro" id="IPR002525">
    <property type="entry name" value="Transp_IS110-like_N"/>
</dbReference>
<proteinExistence type="predicted"/>
<dbReference type="Pfam" id="PF01548">
    <property type="entry name" value="DEDD_Tnp_IS110"/>
    <property type="match status" value="1"/>
</dbReference>
<dbReference type="Proteomes" id="UP000764837">
    <property type="component" value="Unassembled WGS sequence"/>
</dbReference>
<evidence type="ECO:0000259" key="1">
    <source>
        <dbReference type="Pfam" id="PF01548"/>
    </source>
</evidence>
<dbReference type="RefSeq" id="WP_204944690.1">
    <property type="nucleotide sequence ID" value="NZ_JAFBBP010000001.1"/>
</dbReference>